<evidence type="ECO:0000313" key="2">
    <source>
        <dbReference type="EMBL" id="KZV18359.1"/>
    </source>
</evidence>
<proteinExistence type="predicted"/>
<feature type="compositionally biased region" description="Polar residues" evidence="1">
    <location>
        <begin position="1"/>
        <end position="10"/>
    </location>
</feature>
<feature type="region of interest" description="Disordered" evidence="1">
    <location>
        <begin position="1"/>
        <end position="55"/>
    </location>
</feature>
<protein>
    <submittedName>
        <fullName evidence="2">Uncharacterized protein</fullName>
    </submittedName>
</protein>
<dbReference type="Proteomes" id="UP000250235">
    <property type="component" value="Unassembled WGS sequence"/>
</dbReference>
<dbReference type="EMBL" id="KV017469">
    <property type="protein sequence ID" value="KZV18359.1"/>
    <property type="molecule type" value="Genomic_DNA"/>
</dbReference>
<sequence length="55" mass="5973">MPTDRNSSYKPSLAPKPRRNLKAKTLKAGNSDNGKTTSHSTMVKSGTLNTNAREI</sequence>
<accession>A0A2Z7AGY8</accession>
<reference evidence="2 3" key="1">
    <citation type="journal article" date="2015" name="Proc. Natl. Acad. Sci. U.S.A.">
        <title>The resurrection genome of Boea hygrometrica: A blueprint for survival of dehydration.</title>
        <authorList>
            <person name="Xiao L."/>
            <person name="Yang G."/>
            <person name="Zhang L."/>
            <person name="Yang X."/>
            <person name="Zhao S."/>
            <person name="Ji Z."/>
            <person name="Zhou Q."/>
            <person name="Hu M."/>
            <person name="Wang Y."/>
            <person name="Chen M."/>
            <person name="Xu Y."/>
            <person name="Jin H."/>
            <person name="Xiao X."/>
            <person name="Hu G."/>
            <person name="Bao F."/>
            <person name="Hu Y."/>
            <person name="Wan P."/>
            <person name="Li L."/>
            <person name="Deng X."/>
            <person name="Kuang T."/>
            <person name="Xiang C."/>
            <person name="Zhu J.K."/>
            <person name="Oliver M.J."/>
            <person name="He Y."/>
        </authorList>
    </citation>
    <scope>NUCLEOTIDE SEQUENCE [LARGE SCALE GENOMIC DNA]</scope>
    <source>
        <strain evidence="3">cv. XS01</strain>
    </source>
</reference>
<evidence type="ECO:0000313" key="3">
    <source>
        <dbReference type="Proteomes" id="UP000250235"/>
    </source>
</evidence>
<feature type="compositionally biased region" description="Polar residues" evidence="1">
    <location>
        <begin position="28"/>
        <end position="55"/>
    </location>
</feature>
<gene>
    <name evidence="2" type="ORF">F511_26339</name>
</gene>
<name>A0A2Z7AGY8_9LAMI</name>
<organism evidence="2 3">
    <name type="scientific">Dorcoceras hygrometricum</name>
    <dbReference type="NCBI Taxonomy" id="472368"/>
    <lineage>
        <taxon>Eukaryota</taxon>
        <taxon>Viridiplantae</taxon>
        <taxon>Streptophyta</taxon>
        <taxon>Embryophyta</taxon>
        <taxon>Tracheophyta</taxon>
        <taxon>Spermatophyta</taxon>
        <taxon>Magnoliopsida</taxon>
        <taxon>eudicotyledons</taxon>
        <taxon>Gunneridae</taxon>
        <taxon>Pentapetalae</taxon>
        <taxon>asterids</taxon>
        <taxon>lamiids</taxon>
        <taxon>Lamiales</taxon>
        <taxon>Gesneriaceae</taxon>
        <taxon>Didymocarpoideae</taxon>
        <taxon>Trichosporeae</taxon>
        <taxon>Loxocarpinae</taxon>
        <taxon>Dorcoceras</taxon>
    </lineage>
</organism>
<keyword evidence="3" id="KW-1185">Reference proteome</keyword>
<evidence type="ECO:0000256" key="1">
    <source>
        <dbReference type="SAM" id="MobiDB-lite"/>
    </source>
</evidence>
<feature type="compositionally biased region" description="Basic residues" evidence="1">
    <location>
        <begin position="16"/>
        <end position="25"/>
    </location>
</feature>
<dbReference type="AlphaFoldDB" id="A0A2Z7AGY8"/>